<feature type="domain" description="Fucolectin tachylectin-4 pentraxin-1" evidence="10">
    <location>
        <begin position="3"/>
        <end position="142"/>
    </location>
</feature>
<dbReference type="GO" id="GO:0010185">
    <property type="term" value="P:regulation of cellular defense response"/>
    <property type="evidence" value="ECO:0007669"/>
    <property type="project" value="UniProtKB-ARBA"/>
</dbReference>
<evidence type="ECO:0000259" key="10">
    <source>
        <dbReference type="SMART" id="SM00607"/>
    </source>
</evidence>
<feature type="non-terminal residue" evidence="11">
    <location>
        <position position="168"/>
    </location>
</feature>
<keyword evidence="12" id="KW-1185">Reference proteome</keyword>
<evidence type="ECO:0000256" key="5">
    <source>
        <dbReference type="ARBA" id="ARBA00022525"/>
    </source>
</evidence>
<evidence type="ECO:0000256" key="6">
    <source>
        <dbReference type="ARBA" id="ARBA00022723"/>
    </source>
</evidence>
<dbReference type="PANTHER" id="PTHR45713">
    <property type="entry name" value="FTP DOMAIN-CONTAINING PROTEIN"/>
    <property type="match status" value="1"/>
</dbReference>
<keyword evidence="9" id="KW-1015">Disulfide bond</keyword>
<dbReference type="GO" id="GO:0001868">
    <property type="term" value="P:regulation of complement activation, lectin pathway"/>
    <property type="evidence" value="ECO:0007669"/>
    <property type="project" value="UniProtKB-ARBA"/>
</dbReference>
<dbReference type="Pfam" id="PF22633">
    <property type="entry name" value="F5_F8_type_C_2"/>
    <property type="match status" value="1"/>
</dbReference>
<dbReference type="SMART" id="SM00607">
    <property type="entry name" value="FTP"/>
    <property type="match status" value="1"/>
</dbReference>
<protein>
    <submittedName>
        <fullName evidence="11">Fucolectin-like</fullName>
    </submittedName>
</protein>
<evidence type="ECO:0000313" key="11">
    <source>
        <dbReference type="EMBL" id="KAF5900042.1"/>
    </source>
</evidence>
<evidence type="ECO:0000256" key="7">
    <source>
        <dbReference type="ARBA" id="ARBA00022734"/>
    </source>
</evidence>
<dbReference type="GO" id="GO:0046872">
    <property type="term" value="F:metal ion binding"/>
    <property type="evidence" value="ECO:0007669"/>
    <property type="project" value="UniProtKB-KW"/>
</dbReference>
<dbReference type="OrthoDB" id="547680at2759"/>
<evidence type="ECO:0000256" key="8">
    <source>
        <dbReference type="ARBA" id="ARBA00022837"/>
    </source>
</evidence>
<reference evidence="11" key="1">
    <citation type="submission" date="2020-07" db="EMBL/GenBank/DDBJ databases">
        <title>Clarias magur genome sequencing, assembly and annotation.</title>
        <authorList>
            <person name="Kushwaha B."/>
            <person name="Kumar R."/>
            <person name="Das P."/>
            <person name="Joshi C.G."/>
            <person name="Kumar D."/>
            <person name="Nagpure N.S."/>
            <person name="Pandey M."/>
            <person name="Agarwal S."/>
            <person name="Srivastava S."/>
            <person name="Singh M."/>
            <person name="Sahoo L."/>
            <person name="Jayasankar P."/>
            <person name="Meher P.K."/>
            <person name="Koringa P.G."/>
            <person name="Iquebal M.A."/>
            <person name="Das S.P."/>
            <person name="Bit A."/>
            <person name="Patnaik S."/>
            <person name="Patel N."/>
            <person name="Shah T.M."/>
            <person name="Hinsu A."/>
            <person name="Jena J.K."/>
        </authorList>
    </citation>
    <scope>NUCLEOTIDE SEQUENCE</scope>
    <source>
        <strain evidence="11">CIFAMagur01</strain>
        <tissue evidence="11">Testis</tissue>
    </source>
</reference>
<dbReference type="AlphaFoldDB" id="A0A8J4UL65"/>
<dbReference type="EMBL" id="QNUK01000147">
    <property type="protein sequence ID" value="KAF5900042.1"/>
    <property type="molecule type" value="Genomic_DNA"/>
</dbReference>
<sequence>DLALGGTATQSSTLSSYYPAKAIDGNTASSVSFGSCSHTTQEYSPWWRVDLLAEYVIGTVVITNRGDCCSQRITGAEIHIGDSLDNNGNNNPRCVVIPTIPAGASASFTCNMMGRYVNIIIPNIYQFLTLCEVQVYEGPSIKWAFLRLKINSSEDLSNPTIKDNILQK</sequence>
<evidence type="ECO:0000256" key="9">
    <source>
        <dbReference type="ARBA" id="ARBA00023157"/>
    </source>
</evidence>
<keyword evidence="5" id="KW-0964">Secreted</keyword>
<keyword evidence="7" id="KW-0430">Lectin</keyword>
<comment type="similarity">
    <text evidence="3">Belongs to the fucolectin family.</text>
</comment>
<evidence type="ECO:0000256" key="3">
    <source>
        <dbReference type="ARBA" id="ARBA00010147"/>
    </source>
</evidence>
<dbReference type="InterPro" id="IPR008979">
    <property type="entry name" value="Galactose-bd-like_sf"/>
</dbReference>
<feature type="non-terminal residue" evidence="11">
    <location>
        <position position="1"/>
    </location>
</feature>
<dbReference type="SUPFAM" id="SSF49785">
    <property type="entry name" value="Galactose-binding domain-like"/>
    <property type="match status" value="1"/>
</dbReference>
<dbReference type="GO" id="GO:0005576">
    <property type="term" value="C:extracellular region"/>
    <property type="evidence" value="ECO:0007669"/>
    <property type="project" value="UniProtKB-SubCell"/>
</dbReference>
<dbReference type="Proteomes" id="UP000727407">
    <property type="component" value="Unassembled WGS sequence"/>
</dbReference>
<name>A0A8J4UL65_CLAMG</name>
<evidence type="ECO:0000313" key="12">
    <source>
        <dbReference type="Proteomes" id="UP000727407"/>
    </source>
</evidence>
<comment type="caution">
    <text evidence="11">The sequence shown here is derived from an EMBL/GenBank/DDBJ whole genome shotgun (WGS) entry which is preliminary data.</text>
</comment>
<comment type="function">
    <text evidence="1">Acts as a defensive agent. Recognizes blood group fucosylated oligosaccharides including A, B, H and Lewis B-type antigens. Does not recognize Lewis A antigen and has low affinity for monovalent haptens.</text>
</comment>
<comment type="subunit">
    <text evidence="4">Homotrimer.</text>
</comment>
<dbReference type="InterPro" id="IPR006585">
    <property type="entry name" value="FTP1"/>
</dbReference>
<evidence type="ECO:0000256" key="2">
    <source>
        <dbReference type="ARBA" id="ARBA00004613"/>
    </source>
</evidence>
<organism evidence="11 12">
    <name type="scientific">Clarias magur</name>
    <name type="common">Asian catfish</name>
    <name type="synonym">Macropteronotus magur</name>
    <dbReference type="NCBI Taxonomy" id="1594786"/>
    <lineage>
        <taxon>Eukaryota</taxon>
        <taxon>Metazoa</taxon>
        <taxon>Chordata</taxon>
        <taxon>Craniata</taxon>
        <taxon>Vertebrata</taxon>
        <taxon>Euteleostomi</taxon>
        <taxon>Actinopterygii</taxon>
        <taxon>Neopterygii</taxon>
        <taxon>Teleostei</taxon>
        <taxon>Ostariophysi</taxon>
        <taxon>Siluriformes</taxon>
        <taxon>Clariidae</taxon>
        <taxon>Clarias</taxon>
    </lineage>
</organism>
<dbReference type="Gene3D" id="2.60.120.260">
    <property type="entry name" value="Galactose-binding domain-like"/>
    <property type="match status" value="1"/>
</dbReference>
<proteinExistence type="inferred from homology"/>
<dbReference type="PANTHER" id="PTHR45713:SF8">
    <property type="entry name" value="SI:CH211-215K15.4"/>
    <property type="match status" value="1"/>
</dbReference>
<dbReference type="GO" id="GO:0042806">
    <property type="term" value="F:fucose binding"/>
    <property type="evidence" value="ECO:0007669"/>
    <property type="project" value="UniProtKB-ARBA"/>
</dbReference>
<comment type="subcellular location">
    <subcellularLocation>
        <location evidence="2">Secreted</location>
    </subcellularLocation>
</comment>
<keyword evidence="8" id="KW-0106">Calcium</keyword>
<dbReference type="InterPro" id="IPR051941">
    <property type="entry name" value="BG_Antigen-Binding_Lectin"/>
</dbReference>
<accession>A0A8J4UL65</accession>
<evidence type="ECO:0000256" key="4">
    <source>
        <dbReference type="ARBA" id="ARBA00011233"/>
    </source>
</evidence>
<evidence type="ECO:0000256" key="1">
    <source>
        <dbReference type="ARBA" id="ARBA00002219"/>
    </source>
</evidence>
<gene>
    <name evidence="11" type="ORF">DAT39_010241</name>
</gene>
<keyword evidence="6" id="KW-0479">Metal-binding</keyword>